<organism evidence="1">
    <name type="scientific">marine sediment metagenome</name>
    <dbReference type="NCBI Taxonomy" id="412755"/>
    <lineage>
        <taxon>unclassified sequences</taxon>
        <taxon>metagenomes</taxon>
        <taxon>ecological metagenomes</taxon>
    </lineage>
</organism>
<dbReference type="InterPro" id="IPR009927">
    <property type="entry name" value="DUF1464"/>
</dbReference>
<sequence length="59" mass="6407">GKVRKVRRRARVAKEAAEGAYILGEGLLGGKYKGIVASLKLREASGTMFDYVILKGIKL</sequence>
<gene>
    <name evidence="1" type="ORF">S12H4_62994</name>
</gene>
<feature type="non-terminal residue" evidence="1">
    <location>
        <position position="1"/>
    </location>
</feature>
<evidence type="ECO:0000313" key="1">
    <source>
        <dbReference type="EMBL" id="GAJ23069.1"/>
    </source>
</evidence>
<name>X1V040_9ZZZZ</name>
<dbReference type="AlphaFoldDB" id="X1V040"/>
<dbReference type="Pfam" id="PF07318">
    <property type="entry name" value="DUF1464"/>
    <property type="match status" value="1"/>
</dbReference>
<dbReference type="EMBL" id="BARW01042561">
    <property type="protein sequence ID" value="GAJ23069.1"/>
    <property type="molecule type" value="Genomic_DNA"/>
</dbReference>
<comment type="caution">
    <text evidence="1">The sequence shown here is derived from an EMBL/GenBank/DDBJ whole genome shotgun (WGS) entry which is preliminary data.</text>
</comment>
<reference evidence="1" key="1">
    <citation type="journal article" date="2014" name="Front. Microbiol.">
        <title>High frequency of phylogenetically diverse reductive dehalogenase-homologous genes in deep subseafloor sedimentary metagenomes.</title>
        <authorList>
            <person name="Kawai M."/>
            <person name="Futagami T."/>
            <person name="Toyoda A."/>
            <person name="Takaki Y."/>
            <person name="Nishi S."/>
            <person name="Hori S."/>
            <person name="Arai W."/>
            <person name="Tsubouchi T."/>
            <person name="Morono Y."/>
            <person name="Uchiyama I."/>
            <person name="Ito T."/>
            <person name="Fujiyama A."/>
            <person name="Inagaki F."/>
            <person name="Takami H."/>
        </authorList>
    </citation>
    <scope>NUCLEOTIDE SEQUENCE</scope>
    <source>
        <strain evidence="1">Expedition CK06-06</strain>
    </source>
</reference>
<feature type="non-terminal residue" evidence="1">
    <location>
        <position position="59"/>
    </location>
</feature>
<accession>X1V040</accession>
<proteinExistence type="predicted"/>
<protein>
    <submittedName>
        <fullName evidence="1">Uncharacterized protein</fullName>
    </submittedName>
</protein>